<accession>A0ABX5LJY5</accession>
<comment type="caution">
    <text evidence="1">The sequence shown here is derived from an EMBL/GenBank/DDBJ whole genome shotgun (WGS) entry which is preliminary data.</text>
</comment>
<evidence type="ECO:0000313" key="2">
    <source>
        <dbReference type="Proteomes" id="UP000245674"/>
    </source>
</evidence>
<dbReference type="RefSeq" id="WP_127844062.1">
    <property type="nucleotide sequence ID" value="NZ_QGDV01000001.1"/>
</dbReference>
<gene>
    <name evidence="1" type="ORF">B0H03_10138</name>
</gene>
<reference evidence="1 2" key="1">
    <citation type="submission" date="2018-03" db="EMBL/GenBank/DDBJ databases">
        <title>Genomic Encyclopedia of Type Strains, Phase III (KMG-III): the genomes of soil and plant-associated and newly described type strains.</title>
        <authorList>
            <person name="Whitman W."/>
        </authorList>
    </citation>
    <scope>NUCLEOTIDE SEQUENCE [LARGE SCALE GENOMIC DNA]</scope>
    <source>
        <strain evidence="1 2">VKM Ac-1602</strain>
    </source>
</reference>
<dbReference type="EMBL" id="QGDV01000001">
    <property type="protein sequence ID" value="PWJ66591.1"/>
    <property type="molecule type" value="Genomic_DNA"/>
</dbReference>
<sequence>MHRAALVRRARRGLVELTAFTCVTFGSVAAADEAPIDQLTAAQVATVRVSMADVGIPADSQNDLLATLSRGHTIESQISSSIPVSTFQEQRAGFTRYVSVFSDGSRRWTERQNPTPKAEFSTQAIDPQSSECSFSEGWYNNCKIEINDVVSNASFRIDYTTDKVRDYRGAGCNNSLGSCSVSGGINRETAGPDGPAWAEMHFEASVGPIANVANGAFGIRVQDSSESLYGS</sequence>
<dbReference type="Proteomes" id="UP000245674">
    <property type="component" value="Unassembled WGS sequence"/>
</dbReference>
<organism evidence="1 2">
    <name type="scientific">Rathayibacter iranicus NCPPB 2253 = VKM Ac-1602</name>
    <dbReference type="NCBI Taxonomy" id="1328868"/>
    <lineage>
        <taxon>Bacteria</taxon>
        <taxon>Bacillati</taxon>
        <taxon>Actinomycetota</taxon>
        <taxon>Actinomycetes</taxon>
        <taxon>Micrococcales</taxon>
        <taxon>Microbacteriaceae</taxon>
        <taxon>Rathayibacter</taxon>
    </lineage>
</organism>
<evidence type="ECO:0000313" key="1">
    <source>
        <dbReference type="EMBL" id="PWJ66591.1"/>
    </source>
</evidence>
<name>A0ABX5LJY5_9MICO</name>
<keyword evidence="2" id="KW-1185">Reference proteome</keyword>
<proteinExistence type="predicted"/>
<protein>
    <submittedName>
        <fullName evidence="1">Uncharacterized protein</fullName>
    </submittedName>
</protein>